<reference evidence="1" key="2">
    <citation type="submission" date="2015-03" db="EMBL/GenBank/DDBJ databases">
        <authorList>
            <person name="Welte C."/>
            <person name="de Graaf R."/>
            <person name="van den Bosch T.J.M."/>
            <person name="Op den Camp H."/>
            <person name="van Dam N."/>
            <person name="Jetten M."/>
        </authorList>
    </citation>
    <scope>NUCLEOTIDE SEQUENCE</scope>
    <source>
        <plasmid evidence="1">Drgb1</plasmid>
    </source>
</reference>
<evidence type="ECO:0000313" key="1">
    <source>
        <dbReference type="EMBL" id="AKG47490.1"/>
    </source>
</evidence>
<keyword evidence="1" id="KW-0614">Plasmid</keyword>
<geneLocation type="plasmid" evidence="1">
    <name>Drgb1</name>
</geneLocation>
<proteinExistence type="predicted"/>
<organism evidence="1">
    <name type="scientific">Pectobacterium carotovorum</name>
    <name type="common">Erwinia carotovora</name>
    <dbReference type="NCBI Taxonomy" id="554"/>
    <lineage>
        <taxon>Bacteria</taxon>
        <taxon>Pseudomonadati</taxon>
        <taxon>Pseudomonadota</taxon>
        <taxon>Gammaproteobacteria</taxon>
        <taxon>Enterobacterales</taxon>
        <taxon>Pectobacteriaceae</taxon>
        <taxon>Pectobacterium</taxon>
    </lineage>
</organism>
<name>A0A0K0MNU4_PECCA</name>
<dbReference type="EMBL" id="KP942676">
    <property type="protein sequence ID" value="AKG47490.1"/>
    <property type="molecule type" value="Genomic_DNA"/>
</dbReference>
<accession>A0A0K0MNU4</accession>
<dbReference type="AlphaFoldDB" id="A0A0K0MNU4"/>
<gene>
    <name evidence="1" type="ORF">pA_00050</name>
</gene>
<reference evidence="1" key="1">
    <citation type="journal article" date="2015" name="Environ. Microbiol.">
        <title>Plasmids from the gut microbiome of cabbage root fly larvae encode SaxA that catalyses the conversion of the plant toxin 2-phenylethyl isothiocyanate.</title>
        <authorList>
            <person name="Welte C.U."/>
            <person name="de Graaf R.M."/>
            <person name="van den Bosch T.J."/>
            <person name="Op den Camp H.J."/>
            <person name="van Dam N.M."/>
            <person name="Jetten M.S."/>
        </authorList>
    </citation>
    <scope>NUCLEOTIDE SEQUENCE</scope>
    <source>
        <plasmid evidence="1">Drgb1</plasmid>
    </source>
</reference>
<sequence>MISKLKILIFSTLSIIFILLSTYKLGGRAARKTIELKQNKNTIDRLAKTTSINIEVENEIRSKSDDAVIDELRSDWVRK</sequence>
<protein>
    <submittedName>
        <fullName evidence="1">Uncharacterized protein</fullName>
    </submittedName>
</protein>